<dbReference type="Gene3D" id="3.50.50.60">
    <property type="entry name" value="FAD/NAD(P)-binding domain"/>
    <property type="match status" value="1"/>
</dbReference>
<dbReference type="GO" id="GO:0005829">
    <property type="term" value="C:cytosol"/>
    <property type="evidence" value="ECO:0007669"/>
    <property type="project" value="TreeGrafter"/>
</dbReference>
<evidence type="ECO:0000256" key="2">
    <source>
        <dbReference type="ARBA" id="ARBA00022827"/>
    </source>
</evidence>
<dbReference type="Proteomes" id="UP000192536">
    <property type="component" value="Unassembled WGS sequence"/>
</dbReference>
<dbReference type="InterPro" id="IPR036188">
    <property type="entry name" value="FAD/NAD-bd_sf"/>
</dbReference>
<sequence length="371" mass="40332">MDYDLIVVGSGSVGAAAGFYATRAGLKVLMIDSAMPPHKEGSHHGETRIIRHAYGEGARYVPLVLRAQALWNELAMLTGEEIFRSCGVINIGPQGSEFIANVKASAVEFNLNTQSLSAEQIRHKWPQLNVPEGYSGVFEPDSGYLYCEKAIEGYIKLARDAGCAQLFNCPVDSIRYEGDMAIVSTLDGEYRARKLALTAGTWVKKLLPDLPMTPMRKVFAWHQADGRYSEENNFPAFTVETEAGDQFYGFPAVKDSLKLGKHNGGQPIDSPKQRTPFGAVAEDGPEVFGFLRQFLPGVGVCLYGASCTYDVTVDEDFIIDNVPGHDNTLVISGLSGHGFKFASALGETVSLFAQGLAPKADLTPFSLSRFK</sequence>
<reference evidence="6 7" key="1">
    <citation type="journal article" date="2017" name="Int. J. Syst. Evol. Microbiol.">
        <title>Rouxiella badensis sp. nov. and Rouxiella silvae sp. nov. isolated from peat bog soil in Germany and emendation of the genus description.</title>
        <authorList>
            <person name="Le Fleche-Mateos A."/>
            <person name="Kugler J.H."/>
            <person name="Hansen S.H."/>
            <person name="Syldatk C."/>
            <person name="Hausmann R."/>
            <person name="Lomprez F."/>
            <person name="Vandenbogaert M."/>
            <person name="Manuguerra J.C."/>
            <person name="Grimont P.A."/>
        </authorList>
    </citation>
    <scope>NUCLEOTIDE SEQUENCE [LARGE SCALE GENOMIC DNA]</scope>
    <source>
        <strain evidence="6 7">DSM 100043</strain>
    </source>
</reference>
<dbReference type="PANTHER" id="PTHR10961">
    <property type="entry name" value="PEROXISOMAL SARCOSINE OXIDASE"/>
    <property type="match status" value="1"/>
</dbReference>
<organism evidence="6 7">
    <name type="scientific">Rouxiella badensis</name>
    <dbReference type="NCBI Taxonomy" id="1646377"/>
    <lineage>
        <taxon>Bacteria</taxon>
        <taxon>Pseudomonadati</taxon>
        <taxon>Pseudomonadota</taxon>
        <taxon>Gammaproteobacteria</taxon>
        <taxon>Enterobacterales</taxon>
        <taxon>Yersiniaceae</taxon>
        <taxon>Rouxiella</taxon>
    </lineage>
</organism>
<dbReference type="InterPro" id="IPR006076">
    <property type="entry name" value="FAD-dep_OxRdtase"/>
</dbReference>
<comment type="cofactor">
    <cofactor evidence="4">
        <name>FAD</name>
        <dbReference type="ChEBI" id="CHEBI:57692"/>
    </cofactor>
    <text evidence="4">Binds 1 FAD per subunit.</text>
</comment>
<dbReference type="GeneID" id="93566737"/>
<dbReference type="InterPro" id="IPR023493">
    <property type="entry name" value="Me_Trp_Oxase_MTOX"/>
</dbReference>
<keyword evidence="1 4" id="KW-0285">Flavoprotein</keyword>
<evidence type="ECO:0000313" key="7">
    <source>
        <dbReference type="Proteomes" id="UP000192536"/>
    </source>
</evidence>
<keyword evidence="3 4" id="KW-0560">Oxidoreductase</keyword>
<keyword evidence="2 4" id="KW-0274">FAD</keyword>
<proteinExistence type="inferred from homology"/>
<dbReference type="STRING" id="1646377.BS640_09045"/>
<dbReference type="EMBL" id="MRWE01000012">
    <property type="protein sequence ID" value="ORJ25790.1"/>
    <property type="molecule type" value="Genomic_DNA"/>
</dbReference>
<feature type="domain" description="FAD dependent oxidoreductase" evidence="5">
    <location>
        <begin position="4"/>
        <end position="349"/>
    </location>
</feature>
<keyword evidence="7" id="KW-1185">Reference proteome</keyword>
<comment type="subunit">
    <text evidence="4">Monomer.</text>
</comment>
<comment type="function">
    <text evidence="4">Catalyzes the oxidative demethylation of N-methyl-L-tryptophan.</text>
</comment>
<comment type="caution">
    <text evidence="6">The sequence shown here is derived from an EMBL/GenBank/DDBJ whole genome shotgun (WGS) entry which is preliminary data.</text>
</comment>
<dbReference type="Pfam" id="PF01266">
    <property type="entry name" value="DAO"/>
    <property type="match status" value="1"/>
</dbReference>
<evidence type="ECO:0000313" key="6">
    <source>
        <dbReference type="EMBL" id="ORJ25790.1"/>
    </source>
</evidence>
<dbReference type="SUPFAM" id="SSF51905">
    <property type="entry name" value="FAD/NAD(P)-binding domain"/>
    <property type="match status" value="1"/>
</dbReference>
<feature type="binding site" evidence="4">
    <location>
        <begin position="4"/>
        <end position="34"/>
    </location>
    <ligand>
        <name>FAD</name>
        <dbReference type="ChEBI" id="CHEBI:57692"/>
    </ligand>
</feature>
<evidence type="ECO:0000259" key="5">
    <source>
        <dbReference type="Pfam" id="PF01266"/>
    </source>
</evidence>
<protein>
    <recommendedName>
        <fullName evidence="4">N-methyl-L-tryptophan oxidase</fullName>
        <shortName evidence="4">MTOX</shortName>
        <ecNumber evidence="4">1.5.3.-</ecNumber>
    </recommendedName>
</protein>
<dbReference type="NCBIfam" id="NF008425">
    <property type="entry name" value="PRK11259.1"/>
    <property type="match status" value="1"/>
</dbReference>
<dbReference type="GO" id="GO:0008115">
    <property type="term" value="F:sarcosine oxidase activity"/>
    <property type="evidence" value="ECO:0007669"/>
    <property type="project" value="TreeGrafter"/>
</dbReference>
<gene>
    <name evidence="4" type="primary">solA</name>
    <name evidence="6" type="ORF">BS640_09045</name>
</gene>
<evidence type="ECO:0000256" key="3">
    <source>
        <dbReference type="ARBA" id="ARBA00023002"/>
    </source>
</evidence>
<dbReference type="HAMAP" id="MF_00515">
    <property type="entry name" value="MTOX"/>
    <property type="match status" value="1"/>
</dbReference>
<dbReference type="GO" id="GO:0050131">
    <property type="term" value="F:N-methyl-L-amino-acid oxidase activity"/>
    <property type="evidence" value="ECO:0007669"/>
    <property type="project" value="InterPro"/>
</dbReference>
<dbReference type="GO" id="GO:0050660">
    <property type="term" value="F:flavin adenine dinucleotide binding"/>
    <property type="evidence" value="ECO:0007669"/>
    <property type="project" value="InterPro"/>
</dbReference>
<accession>A0A1X0WG84</accession>
<name>A0A1X0WG84_9GAMM</name>
<feature type="modified residue" description="S-8alpha-FAD cysteine" evidence="4">
    <location>
        <position position="307"/>
    </location>
</feature>
<dbReference type="PANTHER" id="PTHR10961:SF7">
    <property type="entry name" value="FAD DEPENDENT OXIDOREDUCTASE DOMAIN-CONTAINING PROTEIN"/>
    <property type="match status" value="1"/>
</dbReference>
<evidence type="ECO:0000256" key="4">
    <source>
        <dbReference type="HAMAP-Rule" id="MF_00515"/>
    </source>
</evidence>
<dbReference type="EC" id="1.5.3.-" evidence="4"/>
<dbReference type="AlphaFoldDB" id="A0A1X0WG84"/>
<dbReference type="SUPFAM" id="SSF54373">
    <property type="entry name" value="FAD-linked reductases, C-terminal domain"/>
    <property type="match status" value="1"/>
</dbReference>
<dbReference type="InterPro" id="IPR045170">
    <property type="entry name" value="MTOX"/>
</dbReference>
<evidence type="ECO:0000256" key="1">
    <source>
        <dbReference type="ARBA" id="ARBA00022630"/>
    </source>
</evidence>
<dbReference type="RefSeq" id="WP_017493524.1">
    <property type="nucleotide sequence ID" value="NZ_CAUQAZ010000092.1"/>
</dbReference>
<comment type="catalytic activity">
    <reaction evidence="4">
        <text>N(alpha)-methyl-L-tryptophan + O2 + H2O = L-tryptophan + formaldehyde + H2O2</text>
        <dbReference type="Rhea" id="RHEA:28006"/>
        <dbReference type="ChEBI" id="CHEBI:15377"/>
        <dbReference type="ChEBI" id="CHEBI:15379"/>
        <dbReference type="ChEBI" id="CHEBI:16240"/>
        <dbReference type="ChEBI" id="CHEBI:16842"/>
        <dbReference type="ChEBI" id="CHEBI:57283"/>
        <dbReference type="ChEBI" id="CHEBI:57912"/>
    </reaction>
</comment>
<comment type="similarity">
    <text evidence="4">Belongs to the MSOX/MTOX family. MTOX subfamily.</text>
</comment>
<dbReference type="Gene3D" id="3.30.9.10">
    <property type="entry name" value="D-Amino Acid Oxidase, subunit A, domain 2"/>
    <property type="match status" value="1"/>
</dbReference>